<keyword evidence="1" id="KW-0285">Flavoprotein</keyword>
<evidence type="ECO:0000313" key="6">
    <source>
        <dbReference type="EMBL" id="MBC5732129.1"/>
    </source>
</evidence>
<dbReference type="RefSeq" id="WP_186906093.1">
    <property type="nucleotide sequence ID" value="NZ_JACOPP010000001.1"/>
</dbReference>
<dbReference type="SUPFAM" id="SSF46977">
    <property type="entry name" value="Succinate dehydrogenase/fumarate reductase flavoprotein C-terminal domain"/>
    <property type="match status" value="1"/>
</dbReference>
<feature type="active site" description="Proton acceptor" evidence="3">
    <location>
        <position position="295"/>
    </location>
</feature>
<accession>A0A8J6JBF7</accession>
<dbReference type="PIRSF" id="PIRSF000171">
    <property type="entry name" value="SDHA_APRA_LASPO"/>
    <property type="match status" value="1"/>
</dbReference>
<feature type="domain" description="FAD-dependent oxidoreductase 2 FAD-binding" evidence="4">
    <location>
        <begin position="8"/>
        <end position="402"/>
    </location>
</feature>
<organism evidence="6 7">
    <name type="scientific">Lawsonibacter hominis</name>
    <dbReference type="NCBI Taxonomy" id="2763053"/>
    <lineage>
        <taxon>Bacteria</taxon>
        <taxon>Bacillati</taxon>
        <taxon>Bacillota</taxon>
        <taxon>Clostridia</taxon>
        <taxon>Eubacteriales</taxon>
        <taxon>Oscillospiraceae</taxon>
        <taxon>Lawsonibacter</taxon>
    </lineage>
</organism>
<comment type="caution">
    <text evidence="6">The sequence shown here is derived from an EMBL/GenBank/DDBJ whole genome shotgun (WGS) entry which is preliminary data.</text>
</comment>
<dbReference type="Proteomes" id="UP000661435">
    <property type="component" value="Unassembled WGS sequence"/>
</dbReference>
<evidence type="ECO:0000256" key="3">
    <source>
        <dbReference type="PIRSR" id="PIRSR000171-1"/>
    </source>
</evidence>
<dbReference type="GO" id="GO:0033765">
    <property type="term" value="F:steroid dehydrogenase activity, acting on the CH-CH group of donors"/>
    <property type="evidence" value="ECO:0007669"/>
    <property type="project" value="UniProtKB-ARBA"/>
</dbReference>
<dbReference type="AlphaFoldDB" id="A0A8J6JBF7"/>
<dbReference type="InterPro" id="IPR015939">
    <property type="entry name" value="Fum_Rdtase/Succ_DH_flav-like_C"/>
</dbReference>
<feature type="domain" description="Fumarate reductase/succinate dehydrogenase flavoprotein-like C-terminal" evidence="5">
    <location>
        <begin position="486"/>
        <end position="526"/>
    </location>
</feature>
<evidence type="ECO:0000256" key="1">
    <source>
        <dbReference type="ARBA" id="ARBA00022630"/>
    </source>
</evidence>
<sequence>MRELQCGVLVVGGGAAGTRAAYEAKRAHPELEVCLAVTGRYETGGSTNMVASEALGINAPFNCEGDGDDPEIYLEDTLQTGGGLGDSALCWVLAHEAADRVRELAELGVPFAHRGGHLEQQKLSGCTRARSLTCGGSTGRQITRCLKQAALAQGVRLLEQVSILGLCREENGRVCGAWGRDEAGALRIRAGAVVLATGGAGSIFSVNVTPPTQTGDGWAMAYEAGCRFVNMEFFQIGPAVVCPGLTFIIHSHMWRFLPKLTNRDGAEFLARYCQGGTTPEEALDRKAMSYPFSVRTDAKYVDIGIFQEIAQGRGTEEGGIWFDVSHVTREELLAKAPITYNTLLRAGIDCAVEPLQVTMAVQNFNGGILIDTNGFTGVEGLYAAGEITGGVHGSDRPGGNNLTDTQVFGYRAGRAAADHAASAPAAAVVLEEAGPRLEPDEEERALIAQSERLYYQNLTVVRNSQGLQRVLDFTGAHLRPGISAPLRNRLLLGRLFAMAQLTRTESRGTHYREDHPETAPEWRRRLVFRRGADGEAVLCQDENEAK</sequence>
<evidence type="ECO:0000256" key="2">
    <source>
        <dbReference type="ARBA" id="ARBA00023002"/>
    </source>
</evidence>
<dbReference type="InterPro" id="IPR003953">
    <property type="entry name" value="FAD-dep_OxRdtase_2_FAD-bd"/>
</dbReference>
<dbReference type="GO" id="GO:0050660">
    <property type="term" value="F:flavin adenine dinucleotide binding"/>
    <property type="evidence" value="ECO:0007669"/>
    <property type="project" value="TreeGrafter"/>
</dbReference>
<dbReference type="InterPro" id="IPR036188">
    <property type="entry name" value="FAD/NAD-bd_sf"/>
</dbReference>
<dbReference type="PRINTS" id="PR00368">
    <property type="entry name" value="FADPNR"/>
</dbReference>
<dbReference type="InterPro" id="IPR030664">
    <property type="entry name" value="SdhA/FrdA/AprA"/>
</dbReference>
<evidence type="ECO:0000313" key="7">
    <source>
        <dbReference type="Proteomes" id="UP000661435"/>
    </source>
</evidence>
<dbReference type="PANTHER" id="PTHR11632">
    <property type="entry name" value="SUCCINATE DEHYDROGENASE 2 FLAVOPROTEIN SUBUNIT"/>
    <property type="match status" value="1"/>
</dbReference>
<dbReference type="Pfam" id="PF02910">
    <property type="entry name" value="Succ_DH_flav_C"/>
    <property type="match status" value="1"/>
</dbReference>
<evidence type="ECO:0000259" key="5">
    <source>
        <dbReference type="Pfam" id="PF02910"/>
    </source>
</evidence>
<dbReference type="InterPro" id="IPR037099">
    <property type="entry name" value="Fum_R/Succ_DH_flav-like_C_sf"/>
</dbReference>
<gene>
    <name evidence="6" type="ORF">H8S57_00100</name>
</gene>
<keyword evidence="2" id="KW-0560">Oxidoreductase</keyword>
<dbReference type="GO" id="GO:0000104">
    <property type="term" value="F:succinate dehydrogenase activity"/>
    <property type="evidence" value="ECO:0007669"/>
    <property type="project" value="TreeGrafter"/>
</dbReference>
<dbReference type="EMBL" id="JACOPP010000001">
    <property type="protein sequence ID" value="MBC5732129.1"/>
    <property type="molecule type" value="Genomic_DNA"/>
</dbReference>
<protein>
    <submittedName>
        <fullName evidence="6">FAD-binding protein</fullName>
    </submittedName>
</protein>
<dbReference type="GO" id="GO:0009055">
    <property type="term" value="F:electron transfer activity"/>
    <property type="evidence" value="ECO:0007669"/>
    <property type="project" value="TreeGrafter"/>
</dbReference>
<name>A0A8J6JBF7_9FIRM</name>
<dbReference type="Gene3D" id="3.50.50.60">
    <property type="entry name" value="FAD/NAD(P)-binding domain"/>
    <property type="match status" value="1"/>
</dbReference>
<reference evidence="6" key="1">
    <citation type="submission" date="2020-08" db="EMBL/GenBank/DDBJ databases">
        <title>Genome public.</title>
        <authorList>
            <person name="Liu C."/>
            <person name="Sun Q."/>
        </authorList>
    </citation>
    <scope>NUCLEOTIDE SEQUENCE</scope>
    <source>
        <strain evidence="6">NSJ-51</strain>
    </source>
</reference>
<dbReference type="Gene3D" id="1.20.58.100">
    <property type="entry name" value="Fumarate reductase/succinate dehydrogenase flavoprotein-like, C-terminal domain"/>
    <property type="match status" value="1"/>
</dbReference>
<dbReference type="Pfam" id="PF00890">
    <property type="entry name" value="FAD_binding_2"/>
    <property type="match status" value="1"/>
</dbReference>
<dbReference type="GO" id="GO:0009061">
    <property type="term" value="P:anaerobic respiration"/>
    <property type="evidence" value="ECO:0007669"/>
    <property type="project" value="TreeGrafter"/>
</dbReference>
<dbReference type="GO" id="GO:0005886">
    <property type="term" value="C:plasma membrane"/>
    <property type="evidence" value="ECO:0007669"/>
    <property type="project" value="TreeGrafter"/>
</dbReference>
<keyword evidence="7" id="KW-1185">Reference proteome</keyword>
<dbReference type="InterPro" id="IPR027477">
    <property type="entry name" value="Succ_DH/fumarate_Rdtase_cat_sf"/>
</dbReference>
<dbReference type="Gene3D" id="3.90.700.10">
    <property type="entry name" value="Succinate dehydrogenase/fumarate reductase flavoprotein, catalytic domain"/>
    <property type="match status" value="1"/>
</dbReference>
<dbReference type="PANTHER" id="PTHR11632:SF51">
    <property type="entry name" value="SUCCINATE DEHYDROGENASE [UBIQUINONE] FLAVOPROTEIN SUBUNIT, MITOCHONDRIAL"/>
    <property type="match status" value="1"/>
</dbReference>
<proteinExistence type="predicted"/>
<evidence type="ECO:0000259" key="4">
    <source>
        <dbReference type="Pfam" id="PF00890"/>
    </source>
</evidence>
<dbReference type="SUPFAM" id="SSF51905">
    <property type="entry name" value="FAD/NAD(P)-binding domain"/>
    <property type="match status" value="1"/>
</dbReference>